<evidence type="ECO:0000256" key="1">
    <source>
        <dbReference type="SAM" id="Phobius"/>
    </source>
</evidence>
<reference evidence="2" key="1">
    <citation type="journal article" date="2020" name="Nature">
        <title>Giant virus diversity and host interactions through global metagenomics.</title>
        <authorList>
            <person name="Schulz F."/>
            <person name="Roux S."/>
            <person name="Paez-Espino D."/>
            <person name="Jungbluth S."/>
            <person name="Walsh D.A."/>
            <person name="Denef V.J."/>
            <person name="McMahon K.D."/>
            <person name="Konstantinidis K.T."/>
            <person name="Eloe-Fadrosh E.A."/>
            <person name="Kyrpides N.C."/>
            <person name="Woyke T."/>
        </authorList>
    </citation>
    <scope>NUCLEOTIDE SEQUENCE</scope>
    <source>
        <strain evidence="2">GVMAG-M-3300023184-17</strain>
    </source>
</reference>
<protein>
    <submittedName>
        <fullName evidence="2">Uncharacterized protein</fullName>
    </submittedName>
</protein>
<organism evidence="2">
    <name type="scientific">viral metagenome</name>
    <dbReference type="NCBI Taxonomy" id="1070528"/>
    <lineage>
        <taxon>unclassified sequences</taxon>
        <taxon>metagenomes</taxon>
        <taxon>organismal metagenomes</taxon>
    </lineage>
</organism>
<sequence>MATEIDKLPYNSTDLPARDIPRETIEHAIDPQTTPTYVPSAPKYLDHQTVQPTVDRWEEFRLPALLSILYFLWSIPSVQLMVERMAPSLFSDPTTGLFAKSICFGALYYAVTIGATYLKP</sequence>
<name>A0A6C0HY25_9ZZZZ</name>
<evidence type="ECO:0000313" key="2">
    <source>
        <dbReference type="EMBL" id="QHT85484.1"/>
    </source>
</evidence>
<keyword evidence="1" id="KW-0472">Membrane</keyword>
<keyword evidence="1" id="KW-1133">Transmembrane helix</keyword>
<proteinExistence type="predicted"/>
<feature type="transmembrane region" description="Helical" evidence="1">
    <location>
        <begin position="97"/>
        <end position="118"/>
    </location>
</feature>
<dbReference type="EMBL" id="MN740041">
    <property type="protein sequence ID" value="QHT85484.1"/>
    <property type="molecule type" value="Genomic_DNA"/>
</dbReference>
<dbReference type="AlphaFoldDB" id="A0A6C0HY25"/>
<feature type="transmembrane region" description="Helical" evidence="1">
    <location>
        <begin position="62"/>
        <end position="82"/>
    </location>
</feature>
<accession>A0A6C0HY25</accession>
<keyword evidence="1" id="KW-0812">Transmembrane</keyword>